<name>A0A9X3IVL9_9BACT</name>
<evidence type="ECO:0000256" key="5">
    <source>
        <dbReference type="PROSITE-ProRule" id="PRU10141"/>
    </source>
</evidence>
<keyword evidence="3 9" id="KW-0418">Kinase</keyword>
<feature type="region of interest" description="Disordered" evidence="6">
    <location>
        <begin position="279"/>
        <end position="321"/>
    </location>
</feature>
<dbReference type="PANTHER" id="PTHR43289:SF6">
    <property type="entry name" value="SERINE_THREONINE-PROTEIN KINASE NEKL-3"/>
    <property type="match status" value="1"/>
</dbReference>
<feature type="compositionally biased region" description="Basic and acidic residues" evidence="6">
    <location>
        <begin position="285"/>
        <end position="307"/>
    </location>
</feature>
<dbReference type="InterPro" id="IPR017441">
    <property type="entry name" value="Protein_kinase_ATP_BS"/>
</dbReference>
<dbReference type="CDD" id="cd14014">
    <property type="entry name" value="STKc_PknB_like"/>
    <property type="match status" value="1"/>
</dbReference>
<feature type="domain" description="Protein kinase" evidence="8">
    <location>
        <begin position="11"/>
        <end position="278"/>
    </location>
</feature>
<dbReference type="PROSITE" id="PS00108">
    <property type="entry name" value="PROTEIN_KINASE_ST"/>
    <property type="match status" value="1"/>
</dbReference>
<evidence type="ECO:0000313" key="9">
    <source>
        <dbReference type="EMBL" id="MCY1005020.1"/>
    </source>
</evidence>
<dbReference type="SMART" id="SM00220">
    <property type="entry name" value="S_TKc"/>
    <property type="match status" value="1"/>
</dbReference>
<reference evidence="9" key="1">
    <citation type="submission" date="2022-11" db="EMBL/GenBank/DDBJ databases">
        <title>Minimal conservation of predation-associated metabolite biosynthetic gene clusters underscores biosynthetic potential of Myxococcota including descriptions for ten novel species: Archangium lansinium sp. nov., Myxococcus landrumus sp. nov., Nannocystis bai.</title>
        <authorList>
            <person name="Ahearne A."/>
            <person name="Stevens C."/>
            <person name="Phillips K."/>
        </authorList>
    </citation>
    <scope>NUCLEOTIDE SEQUENCE</scope>
    <source>
        <strain evidence="9">Na p29</strain>
    </source>
</reference>
<organism evidence="9 10">
    <name type="scientific">Nannocystis pusilla</name>
    <dbReference type="NCBI Taxonomy" id="889268"/>
    <lineage>
        <taxon>Bacteria</taxon>
        <taxon>Pseudomonadati</taxon>
        <taxon>Myxococcota</taxon>
        <taxon>Polyangia</taxon>
        <taxon>Nannocystales</taxon>
        <taxon>Nannocystaceae</taxon>
        <taxon>Nannocystis</taxon>
    </lineage>
</organism>
<dbReference type="Gene3D" id="3.30.200.20">
    <property type="entry name" value="Phosphorylase Kinase, domain 1"/>
    <property type="match status" value="1"/>
</dbReference>
<gene>
    <name evidence="9" type="ORF">OV079_05430</name>
</gene>
<keyword evidence="7" id="KW-0812">Transmembrane</keyword>
<dbReference type="Pfam" id="PF00069">
    <property type="entry name" value="Pkinase"/>
    <property type="match status" value="1"/>
</dbReference>
<evidence type="ECO:0000256" key="3">
    <source>
        <dbReference type="ARBA" id="ARBA00022777"/>
    </source>
</evidence>
<dbReference type="InterPro" id="IPR008271">
    <property type="entry name" value="Ser/Thr_kinase_AS"/>
</dbReference>
<dbReference type="InterPro" id="IPR011009">
    <property type="entry name" value="Kinase-like_dom_sf"/>
</dbReference>
<keyword evidence="7" id="KW-0472">Membrane</keyword>
<evidence type="ECO:0000256" key="4">
    <source>
        <dbReference type="ARBA" id="ARBA00022840"/>
    </source>
</evidence>
<evidence type="ECO:0000256" key="6">
    <source>
        <dbReference type="SAM" id="MobiDB-lite"/>
    </source>
</evidence>
<dbReference type="Gene3D" id="1.10.510.10">
    <property type="entry name" value="Transferase(Phosphotransferase) domain 1"/>
    <property type="match status" value="1"/>
</dbReference>
<accession>A0A9X3IVL9</accession>
<comment type="caution">
    <text evidence="9">The sequence shown here is derived from an EMBL/GenBank/DDBJ whole genome shotgun (WGS) entry which is preliminary data.</text>
</comment>
<dbReference type="RefSeq" id="WP_267766637.1">
    <property type="nucleotide sequence ID" value="NZ_JAPNKE010000002.1"/>
</dbReference>
<keyword evidence="4 5" id="KW-0067">ATP-binding</keyword>
<keyword evidence="7" id="KW-1133">Transmembrane helix</keyword>
<dbReference type="GO" id="GO:0004674">
    <property type="term" value="F:protein serine/threonine kinase activity"/>
    <property type="evidence" value="ECO:0007669"/>
    <property type="project" value="TreeGrafter"/>
</dbReference>
<evidence type="ECO:0000313" key="10">
    <source>
        <dbReference type="Proteomes" id="UP001150924"/>
    </source>
</evidence>
<feature type="transmembrane region" description="Helical" evidence="7">
    <location>
        <begin position="326"/>
        <end position="346"/>
    </location>
</feature>
<feature type="compositionally biased region" description="Low complexity" evidence="6">
    <location>
        <begin position="309"/>
        <end position="321"/>
    </location>
</feature>
<evidence type="ECO:0000259" key="8">
    <source>
        <dbReference type="PROSITE" id="PS50011"/>
    </source>
</evidence>
<dbReference type="EMBL" id="JAPNKE010000002">
    <property type="protein sequence ID" value="MCY1005020.1"/>
    <property type="molecule type" value="Genomic_DNA"/>
</dbReference>
<dbReference type="PANTHER" id="PTHR43289">
    <property type="entry name" value="MITOGEN-ACTIVATED PROTEIN KINASE KINASE KINASE 20-RELATED"/>
    <property type="match status" value="1"/>
</dbReference>
<dbReference type="AlphaFoldDB" id="A0A9X3IVL9"/>
<dbReference type="SUPFAM" id="SSF56112">
    <property type="entry name" value="Protein kinase-like (PK-like)"/>
    <property type="match status" value="1"/>
</dbReference>
<dbReference type="PROSITE" id="PS00107">
    <property type="entry name" value="PROTEIN_KINASE_ATP"/>
    <property type="match status" value="1"/>
</dbReference>
<sequence length="348" mass="37742">MSSVPTQIGPYKVKGLVGKGAMGEVYEGVDAGLGRRVAIKILGKKHRESEEFKTRFLREGKALAQMNHPNVVAVYFIGEHEDRPFLAMEFLDGEDIGAMLKKRGALHPGDAAEVIRQAAIGLAETQRVGVVHRDVKPSNLVVTSTGIVKVTDFGLAKALQEDLSITATGVFVGTPDYLAPEQAMGKEVDARADVYALGCSLFHMCSGHPPFRKGGQDDHYTAVVRRHLRSERPELKYEIKGFDEALSDLCRRMMSRRPDVRPSFEELKVGLTEISKRLGGQVPPRHADVELRSPEEISEKIRQEQKKTPSGAAPGSPPSGATRTTMIAVGIGVTIGIALGVVLAVMSL</sequence>
<dbReference type="Proteomes" id="UP001150924">
    <property type="component" value="Unassembled WGS sequence"/>
</dbReference>
<dbReference type="InterPro" id="IPR000719">
    <property type="entry name" value="Prot_kinase_dom"/>
</dbReference>
<keyword evidence="2 5" id="KW-0547">Nucleotide-binding</keyword>
<protein>
    <submittedName>
        <fullName evidence="9">Serine/threonine-protein kinase</fullName>
    </submittedName>
</protein>
<evidence type="ECO:0000256" key="2">
    <source>
        <dbReference type="ARBA" id="ARBA00022741"/>
    </source>
</evidence>
<keyword evidence="10" id="KW-1185">Reference proteome</keyword>
<proteinExistence type="predicted"/>
<feature type="binding site" evidence="5">
    <location>
        <position position="40"/>
    </location>
    <ligand>
        <name>ATP</name>
        <dbReference type="ChEBI" id="CHEBI:30616"/>
    </ligand>
</feature>
<keyword evidence="1" id="KW-0808">Transferase</keyword>
<dbReference type="PROSITE" id="PS50011">
    <property type="entry name" value="PROTEIN_KINASE_DOM"/>
    <property type="match status" value="1"/>
</dbReference>
<evidence type="ECO:0000256" key="1">
    <source>
        <dbReference type="ARBA" id="ARBA00022679"/>
    </source>
</evidence>
<dbReference type="GO" id="GO:0005524">
    <property type="term" value="F:ATP binding"/>
    <property type="evidence" value="ECO:0007669"/>
    <property type="project" value="UniProtKB-UniRule"/>
</dbReference>
<evidence type="ECO:0000256" key="7">
    <source>
        <dbReference type="SAM" id="Phobius"/>
    </source>
</evidence>